<dbReference type="Proteomes" id="UP000552954">
    <property type="component" value="Unassembled WGS sequence"/>
</dbReference>
<dbReference type="PROSITE" id="PS50293">
    <property type="entry name" value="TPR_REGION"/>
    <property type="match status" value="1"/>
</dbReference>
<evidence type="ECO:0000313" key="7">
    <source>
        <dbReference type="Proteomes" id="UP000552954"/>
    </source>
</evidence>
<dbReference type="Gene3D" id="3.40.50.11380">
    <property type="match status" value="1"/>
</dbReference>
<dbReference type="SMART" id="SM00028">
    <property type="entry name" value="TPR"/>
    <property type="match status" value="4"/>
</dbReference>
<dbReference type="PANTHER" id="PTHR44835:SF1">
    <property type="entry name" value="PROTEIN O-GLCNAC TRANSFERASE"/>
    <property type="match status" value="1"/>
</dbReference>
<dbReference type="AlphaFoldDB" id="A0A849K8M0"/>
<comment type="caution">
    <text evidence="6">The sequence shown here is derived from an EMBL/GenBank/DDBJ whole genome shotgun (WGS) entry which is preliminary data.</text>
</comment>
<feature type="compositionally biased region" description="Low complexity" evidence="5">
    <location>
        <begin position="551"/>
        <end position="571"/>
    </location>
</feature>
<organism evidence="6 7">
    <name type="scientific">Ramlibacter montanisoli</name>
    <dbReference type="NCBI Taxonomy" id="2732512"/>
    <lineage>
        <taxon>Bacteria</taxon>
        <taxon>Pseudomonadati</taxon>
        <taxon>Pseudomonadota</taxon>
        <taxon>Betaproteobacteria</taxon>
        <taxon>Burkholderiales</taxon>
        <taxon>Comamonadaceae</taxon>
        <taxon>Ramlibacter</taxon>
    </lineage>
</organism>
<name>A0A849K8M0_9BURK</name>
<reference evidence="6 7" key="2">
    <citation type="submission" date="2020-06" db="EMBL/GenBank/DDBJ databases">
        <title>Ramlibacter rhizophilus sp. nov., isolated from rhizosphere soil of national flower Mugunghwa from South Korea.</title>
        <authorList>
            <person name="Zheng-Fei Y."/>
            <person name="Huan T."/>
        </authorList>
    </citation>
    <scope>NUCLEOTIDE SEQUENCE [LARGE SCALE GENOMIC DNA]</scope>
    <source>
        <strain evidence="6 7">B156</strain>
    </source>
</reference>
<keyword evidence="7" id="KW-1185">Reference proteome</keyword>
<dbReference type="InterPro" id="IPR019734">
    <property type="entry name" value="TPR_rpt"/>
</dbReference>
<dbReference type="Gene3D" id="1.25.40.10">
    <property type="entry name" value="Tetratricopeptide repeat domain"/>
    <property type="match status" value="1"/>
</dbReference>
<dbReference type="Pfam" id="PF13181">
    <property type="entry name" value="TPR_8"/>
    <property type="match status" value="1"/>
</dbReference>
<keyword evidence="4" id="KW-0802">TPR repeat</keyword>
<sequence length="571" mass="62101">MLGWFLSRITGKASDPLALYHAGAFVEAERLAEERLQKNAADRKASLAQAMLLVDRGRGKDAIEIAERLLAPARKDAQAWLVIARAHSSVGRRKAAGEALASAAKLAGNEPSVRAELALHALSEGRVDDAAKHLERVRGGGPRVAKAHSELGADLLHRQQREAAARHLQQAIATDPNDAVAHANLGALRKDEGSFDEAARLLERAVELQPALVEAAFNLAMLRIQDRNWSGAQRLLRDYVAARPRDADAQYWLANALVGDGDVAGARAACQAALRADNQHARARWALVMSQLPAVPMSVSEQQAGLADFGTELDKLALWCRTKAPEGVHEAVGSQQPFFIAYIEDNHREVLKRYGALCTELMGQWARRVKVPEPAPARGGKLKVGIVSAHIHSHSVWHALLRGWVEHLDADRFELQLFHTGMLEDAETKWAASRVAHLHHDLGGWTSWAKAVSDAQLDVLIYPEIGMDSTTVRLASLRLARVQLAGWGHPVTTGLPTIDGFLSAEAFEPADAQQHYSEKLVALPGLGCAYPPTAPKRKRPTWPSGASRRTTACCSRRASPSSTRRPTTRSG</sequence>
<feature type="region of interest" description="Disordered" evidence="5">
    <location>
        <begin position="532"/>
        <end position="571"/>
    </location>
</feature>
<comment type="pathway">
    <text evidence="1">Protein modification; protein glycosylation.</text>
</comment>
<keyword evidence="2" id="KW-0328">Glycosyltransferase</keyword>
<dbReference type="Pfam" id="PF13432">
    <property type="entry name" value="TPR_16"/>
    <property type="match status" value="2"/>
</dbReference>
<evidence type="ECO:0000313" key="6">
    <source>
        <dbReference type="EMBL" id="NNU44712.1"/>
    </source>
</evidence>
<feature type="repeat" description="TPR" evidence="4">
    <location>
        <begin position="145"/>
        <end position="178"/>
    </location>
</feature>
<evidence type="ECO:0000256" key="2">
    <source>
        <dbReference type="ARBA" id="ARBA00022676"/>
    </source>
</evidence>
<protein>
    <submittedName>
        <fullName evidence="6">Tetratricopeptide repeat protein</fullName>
    </submittedName>
</protein>
<dbReference type="GO" id="GO:0016757">
    <property type="term" value="F:glycosyltransferase activity"/>
    <property type="evidence" value="ECO:0007669"/>
    <property type="project" value="UniProtKB-KW"/>
</dbReference>
<dbReference type="EMBL" id="JABFCS010000001">
    <property type="protein sequence ID" value="NNU44712.1"/>
    <property type="molecule type" value="Genomic_DNA"/>
</dbReference>
<accession>A0A849K8M0</accession>
<dbReference type="RefSeq" id="WP_171561795.1">
    <property type="nucleotide sequence ID" value="NZ_JABFCS010000001.1"/>
</dbReference>
<proteinExistence type="predicted"/>
<dbReference type="InterPro" id="IPR011990">
    <property type="entry name" value="TPR-like_helical_dom_sf"/>
</dbReference>
<reference evidence="6 7" key="1">
    <citation type="submission" date="2020-05" db="EMBL/GenBank/DDBJ databases">
        <authorList>
            <person name="Khan S.A."/>
            <person name="Jeon C.O."/>
            <person name="Chun B.H."/>
        </authorList>
    </citation>
    <scope>NUCLEOTIDE SEQUENCE [LARGE SCALE GENOMIC DNA]</scope>
    <source>
        <strain evidence="6 7">B156</strain>
    </source>
</reference>
<evidence type="ECO:0000256" key="3">
    <source>
        <dbReference type="ARBA" id="ARBA00022679"/>
    </source>
</evidence>
<feature type="repeat" description="TPR" evidence="4">
    <location>
        <begin position="179"/>
        <end position="212"/>
    </location>
</feature>
<dbReference type="PROSITE" id="PS50005">
    <property type="entry name" value="TPR"/>
    <property type="match status" value="2"/>
</dbReference>
<dbReference type="SUPFAM" id="SSF48452">
    <property type="entry name" value="TPR-like"/>
    <property type="match status" value="1"/>
</dbReference>
<evidence type="ECO:0000256" key="1">
    <source>
        <dbReference type="ARBA" id="ARBA00004922"/>
    </source>
</evidence>
<gene>
    <name evidence="6" type="ORF">HK415_18465</name>
</gene>
<keyword evidence="3" id="KW-0808">Transferase</keyword>
<dbReference type="InterPro" id="IPR051939">
    <property type="entry name" value="Glycosyltr_41/O-GlcNAc_trsf"/>
</dbReference>
<evidence type="ECO:0000256" key="4">
    <source>
        <dbReference type="PROSITE-ProRule" id="PRU00339"/>
    </source>
</evidence>
<dbReference type="PANTHER" id="PTHR44835">
    <property type="entry name" value="UDP-N-ACETYLGLUCOSAMINE--PEPTIDE N-ACETYLGLUCOSAMINYLTRANSFERASE SPINDLY-RELATED"/>
    <property type="match status" value="1"/>
</dbReference>
<evidence type="ECO:0000256" key="5">
    <source>
        <dbReference type="SAM" id="MobiDB-lite"/>
    </source>
</evidence>